<keyword evidence="5 14" id="KW-0004">4Fe-4S</keyword>
<dbReference type="SMART" id="SM00729">
    <property type="entry name" value="Elp3"/>
    <property type="match status" value="1"/>
</dbReference>
<reference evidence="16" key="1">
    <citation type="submission" date="2020-10" db="EMBL/GenBank/DDBJ databases">
        <title>Whole-genome sequence of Luteibacter sp. EIF3.</title>
        <authorList>
            <person name="Friedrich I."/>
            <person name="Hertel R."/>
            <person name="Daniel R."/>
        </authorList>
    </citation>
    <scope>NUCLEOTIDE SEQUENCE</scope>
    <source>
        <strain evidence="16">EIF3</strain>
    </source>
</reference>
<protein>
    <recommendedName>
        <fullName evidence="14">Coproporphyrinogen-III oxidase</fullName>
        <ecNumber evidence="14">1.3.98.3</ecNumber>
    </recommendedName>
</protein>
<evidence type="ECO:0000256" key="13">
    <source>
        <dbReference type="ARBA" id="ARBA00048321"/>
    </source>
</evidence>
<proteinExistence type="inferred from homology"/>
<evidence type="ECO:0000256" key="14">
    <source>
        <dbReference type="PIRNR" id="PIRNR000167"/>
    </source>
</evidence>
<evidence type="ECO:0000256" key="9">
    <source>
        <dbReference type="ARBA" id="ARBA00023002"/>
    </source>
</evidence>
<dbReference type="EMBL" id="CP063231">
    <property type="protein sequence ID" value="URL60331.1"/>
    <property type="molecule type" value="Genomic_DNA"/>
</dbReference>
<evidence type="ECO:0000259" key="15">
    <source>
        <dbReference type="SMART" id="SM00729"/>
    </source>
</evidence>
<evidence type="ECO:0000256" key="2">
    <source>
        <dbReference type="ARBA" id="ARBA00004785"/>
    </source>
</evidence>
<dbReference type="InterPro" id="IPR007197">
    <property type="entry name" value="rSAM"/>
</dbReference>
<keyword evidence="11 14" id="KW-0411">Iron-sulfur</keyword>
<dbReference type="CDD" id="cd01335">
    <property type="entry name" value="Radical_SAM"/>
    <property type="match status" value="1"/>
</dbReference>
<dbReference type="SFLD" id="SFLDG01065">
    <property type="entry name" value="anaerobic_coproporphyrinogen-I"/>
    <property type="match status" value="1"/>
</dbReference>
<accession>A0ABY4TC92</accession>
<dbReference type="InterPro" id="IPR006638">
    <property type="entry name" value="Elp3/MiaA/NifB-like_rSAM"/>
</dbReference>
<feature type="domain" description="Elp3/MiaA/NifB-like radical SAM core" evidence="15">
    <location>
        <begin position="52"/>
        <end position="275"/>
    </location>
</feature>
<evidence type="ECO:0000313" key="17">
    <source>
        <dbReference type="Proteomes" id="UP001056681"/>
    </source>
</evidence>
<comment type="pathway">
    <text evidence="2 14">Porphyrin-containing compound metabolism; protoporphyrin-IX biosynthesis; protoporphyrinogen-IX from coproporphyrinogen-III (AdoMet route): step 1/1.</text>
</comment>
<comment type="cofactor">
    <cofactor evidence="14">
        <name>[4Fe-4S] cluster</name>
        <dbReference type="ChEBI" id="CHEBI:49883"/>
    </cofactor>
    <text evidence="14">Binds 1 [4Fe-4S] cluster. The cluster is coordinated with 3 cysteines and an exchangeable S-adenosyl-L-methionine.</text>
</comment>
<dbReference type="PANTHER" id="PTHR13932:SF6">
    <property type="entry name" value="OXYGEN-INDEPENDENT COPROPORPHYRINOGEN III OXIDASE"/>
    <property type="match status" value="1"/>
</dbReference>
<keyword evidence="12 14" id="KW-0627">Porphyrin biosynthesis</keyword>
<evidence type="ECO:0000313" key="16">
    <source>
        <dbReference type="EMBL" id="URL60331.1"/>
    </source>
</evidence>
<evidence type="ECO:0000256" key="4">
    <source>
        <dbReference type="ARBA" id="ARBA00011245"/>
    </source>
</evidence>
<keyword evidence="9 14" id="KW-0560">Oxidoreductase</keyword>
<dbReference type="InterPro" id="IPR010723">
    <property type="entry name" value="HemN_C"/>
</dbReference>
<comment type="similarity">
    <text evidence="3 14">Belongs to the anaerobic coproporphyrinogen-III oxidase family.</text>
</comment>
<evidence type="ECO:0000256" key="6">
    <source>
        <dbReference type="ARBA" id="ARBA00022490"/>
    </source>
</evidence>
<evidence type="ECO:0000256" key="1">
    <source>
        <dbReference type="ARBA" id="ARBA00004496"/>
    </source>
</evidence>
<dbReference type="SUPFAM" id="SSF102114">
    <property type="entry name" value="Radical SAM enzymes"/>
    <property type="match status" value="1"/>
</dbReference>
<comment type="catalytic activity">
    <reaction evidence="13 14">
        <text>coproporphyrinogen III + 2 S-adenosyl-L-methionine = protoporphyrinogen IX + 2 5'-deoxyadenosine + 2 L-methionine + 2 CO2</text>
        <dbReference type="Rhea" id="RHEA:15425"/>
        <dbReference type="ChEBI" id="CHEBI:16526"/>
        <dbReference type="ChEBI" id="CHEBI:17319"/>
        <dbReference type="ChEBI" id="CHEBI:57307"/>
        <dbReference type="ChEBI" id="CHEBI:57309"/>
        <dbReference type="ChEBI" id="CHEBI:57844"/>
        <dbReference type="ChEBI" id="CHEBI:59789"/>
        <dbReference type="EC" id="1.3.98.3"/>
    </reaction>
</comment>
<dbReference type="InterPro" id="IPR058240">
    <property type="entry name" value="rSAM_sf"/>
</dbReference>
<evidence type="ECO:0000256" key="8">
    <source>
        <dbReference type="ARBA" id="ARBA00022723"/>
    </source>
</evidence>
<evidence type="ECO:0000256" key="7">
    <source>
        <dbReference type="ARBA" id="ARBA00022691"/>
    </source>
</evidence>
<dbReference type="Gene3D" id="3.30.750.200">
    <property type="match status" value="1"/>
</dbReference>
<dbReference type="Gene3D" id="1.10.10.920">
    <property type="match status" value="1"/>
</dbReference>
<keyword evidence="17" id="KW-1185">Reference proteome</keyword>
<dbReference type="PANTHER" id="PTHR13932">
    <property type="entry name" value="COPROPORPHYRINIGEN III OXIDASE"/>
    <property type="match status" value="1"/>
</dbReference>
<name>A0ABY4TC92_9GAMM</name>
<dbReference type="SFLD" id="SFLDS00029">
    <property type="entry name" value="Radical_SAM"/>
    <property type="match status" value="1"/>
</dbReference>
<keyword evidence="7 14" id="KW-0949">S-adenosyl-L-methionine</keyword>
<gene>
    <name evidence="16" type="primary">hemN</name>
    <name evidence="16" type="ORF">IM816_08675</name>
</gene>
<dbReference type="EC" id="1.3.98.3" evidence="14"/>
<evidence type="ECO:0000256" key="12">
    <source>
        <dbReference type="ARBA" id="ARBA00023244"/>
    </source>
</evidence>
<comment type="subcellular location">
    <subcellularLocation>
        <location evidence="1 14">Cytoplasm</location>
    </subcellularLocation>
</comment>
<dbReference type="NCBIfam" id="TIGR00538">
    <property type="entry name" value="hemN"/>
    <property type="match status" value="1"/>
</dbReference>
<keyword evidence="8 14" id="KW-0479">Metal-binding</keyword>
<keyword evidence="6 14" id="KW-0963">Cytoplasm</keyword>
<dbReference type="Proteomes" id="UP001056681">
    <property type="component" value="Chromosome"/>
</dbReference>
<evidence type="ECO:0000256" key="10">
    <source>
        <dbReference type="ARBA" id="ARBA00023004"/>
    </source>
</evidence>
<dbReference type="PIRSF" id="PIRSF000167">
    <property type="entry name" value="HemN"/>
    <property type="match status" value="1"/>
</dbReference>
<dbReference type="InterPro" id="IPR034505">
    <property type="entry name" value="Coproporphyrinogen-III_oxidase"/>
</dbReference>
<sequence length="457" mass="51041">MPEFDADLIARYDGHGPRYTSYPSALQFHDRFGEADLREAITASNHDLVPTPLSLYVHVPFCESPCFYCGCNRVITRDTSRADDYLRVLDHEIAMMGALVDADRVVRQLHLGGGTPNYLSLNAMSQLNASIHQHFTPAPVDQREWGIEIDPRHANEIYVRGLARLGFNRVSIGIQDFDPAVQEAVNRVQSVEQTRVAIDTAKRAGYRSISVDLIYGLPRQTMDGFSRTLDKVIELKPDRIAVYGYAHLPKMFKAQRRLDAEALPSPSERLELFGMALRRLTEAGYVYVGMDHFALPDDDLVRAQRAGSLQRNFQGYSTCGDCDIIGLGPSAISRIGDTYSQNQRDLATYAATVNEGRLPVARGLRLSPDDQLRREAIGELMCHGTLDMDAFAERHHIHFASYFRDALTHMQALADDGLVTLTEHRIDVGAKGRLLLRNIAMCFDAYAPAALSSSRLI</sequence>
<keyword evidence="10 14" id="KW-0408">Iron</keyword>
<evidence type="ECO:0000256" key="3">
    <source>
        <dbReference type="ARBA" id="ARBA00005493"/>
    </source>
</evidence>
<evidence type="ECO:0000256" key="11">
    <source>
        <dbReference type="ARBA" id="ARBA00023014"/>
    </source>
</evidence>
<evidence type="ECO:0000256" key="5">
    <source>
        <dbReference type="ARBA" id="ARBA00022485"/>
    </source>
</evidence>
<organism evidence="16 17">
    <name type="scientific">Luteibacter flocculans</name>
    <dbReference type="NCBI Taxonomy" id="2780091"/>
    <lineage>
        <taxon>Bacteria</taxon>
        <taxon>Pseudomonadati</taxon>
        <taxon>Pseudomonadota</taxon>
        <taxon>Gammaproteobacteria</taxon>
        <taxon>Lysobacterales</taxon>
        <taxon>Rhodanobacteraceae</taxon>
        <taxon>Luteibacter</taxon>
    </lineage>
</organism>
<dbReference type="Pfam" id="PF04055">
    <property type="entry name" value="Radical_SAM"/>
    <property type="match status" value="1"/>
</dbReference>
<comment type="subunit">
    <text evidence="4">Monomer.</text>
</comment>
<dbReference type="Pfam" id="PF06969">
    <property type="entry name" value="HemN_C"/>
    <property type="match status" value="1"/>
</dbReference>
<dbReference type="GO" id="GO:0051989">
    <property type="term" value="F:coproporphyrinogen dehydrogenase activity"/>
    <property type="evidence" value="ECO:0007669"/>
    <property type="project" value="UniProtKB-EC"/>
</dbReference>
<dbReference type="InterPro" id="IPR004558">
    <property type="entry name" value="Coprogen_oxidase_HemN"/>
</dbReference>